<organism evidence="2 3">
    <name type="scientific">Candidatus Blautia faecavium</name>
    <dbReference type="NCBI Taxonomy" id="2838487"/>
    <lineage>
        <taxon>Bacteria</taxon>
        <taxon>Bacillati</taxon>
        <taxon>Bacillota</taxon>
        <taxon>Clostridia</taxon>
        <taxon>Lachnospirales</taxon>
        <taxon>Lachnospiraceae</taxon>
        <taxon>Blautia</taxon>
    </lineage>
</organism>
<feature type="transmembrane region" description="Helical" evidence="1">
    <location>
        <begin position="53"/>
        <end position="73"/>
    </location>
</feature>
<evidence type="ECO:0000256" key="1">
    <source>
        <dbReference type="SAM" id="Phobius"/>
    </source>
</evidence>
<evidence type="ECO:0000313" key="3">
    <source>
        <dbReference type="Proteomes" id="UP000823842"/>
    </source>
</evidence>
<feature type="transmembrane region" description="Helical" evidence="1">
    <location>
        <begin position="139"/>
        <end position="157"/>
    </location>
</feature>
<name>A0A9D2LW65_9FIRM</name>
<feature type="transmembrane region" description="Helical" evidence="1">
    <location>
        <begin position="230"/>
        <end position="248"/>
    </location>
</feature>
<keyword evidence="1" id="KW-0812">Transmembrane</keyword>
<evidence type="ECO:0000313" key="2">
    <source>
        <dbReference type="EMBL" id="HJB30221.1"/>
    </source>
</evidence>
<comment type="caution">
    <text evidence="2">The sequence shown here is derived from an EMBL/GenBank/DDBJ whole genome shotgun (WGS) entry which is preliminary data.</text>
</comment>
<reference evidence="2" key="1">
    <citation type="journal article" date="2021" name="PeerJ">
        <title>Extensive microbial diversity within the chicken gut microbiome revealed by metagenomics and culture.</title>
        <authorList>
            <person name="Gilroy R."/>
            <person name="Ravi A."/>
            <person name="Getino M."/>
            <person name="Pursley I."/>
            <person name="Horton D.L."/>
            <person name="Alikhan N.F."/>
            <person name="Baker D."/>
            <person name="Gharbi K."/>
            <person name="Hall N."/>
            <person name="Watson M."/>
            <person name="Adriaenssens E.M."/>
            <person name="Foster-Nyarko E."/>
            <person name="Jarju S."/>
            <person name="Secka A."/>
            <person name="Antonio M."/>
            <person name="Oren A."/>
            <person name="Chaudhuri R.R."/>
            <person name="La Ragione R."/>
            <person name="Hildebrand F."/>
            <person name="Pallen M.J."/>
        </authorList>
    </citation>
    <scope>NUCLEOTIDE SEQUENCE</scope>
    <source>
        <strain evidence="2">ChiSjej1B19-5720</strain>
    </source>
</reference>
<dbReference type="EMBL" id="DWYZ01000302">
    <property type="protein sequence ID" value="HJB30221.1"/>
    <property type="molecule type" value="Genomic_DNA"/>
</dbReference>
<feature type="transmembrane region" description="Helical" evidence="1">
    <location>
        <begin position="12"/>
        <end position="33"/>
    </location>
</feature>
<dbReference type="Proteomes" id="UP000823842">
    <property type="component" value="Unassembled WGS sequence"/>
</dbReference>
<sequence length="261" mass="28870">MKRKKKMNTYLKYTLILLASLLVGALAGFLIAAMNLQELGNGAEGLLELLRGAMLPILILLTLLNVIFGEIILKKNASIGKLLGDAEDEKGDALEYELEQIGAIGLVGNNILTVLSLIILSTGYSLEYMESLSAVGNKWLLASFVVFILGNSYAGIWQVRLIKETQKIYPERAADPTSGKFQEQWLKSCDEAEREIIYQSSYKAYLAMMKVIPILTFAALLTHLLWNTGVLAVVFLGIAWIFTTLTYSRNCVVLKGKKLNT</sequence>
<feature type="transmembrane region" description="Helical" evidence="1">
    <location>
        <begin position="204"/>
        <end position="224"/>
    </location>
</feature>
<dbReference type="Pfam" id="PF11368">
    <property type="entry name" value="DUF3169"/>
    <property type="match status" value="1"/>
</dbReference>
<dbReference type="AlphaFoldDB" id="A0A9D2LW65"/>
<proteinExistence type="predicted"/>
<keyword evidence="1" id="KW-1133">Transmembrane helix</keyword>
<keyword evidence="1" id="KW-0472">Membrane</keyword>
<protein>
    <submittedName>
        <fullName evidence="2">DUF3169 family protein</fullName>
    </submittedName>
</protein>
<dbReference type="InterPro" id="IPR021509">
    <property type="entry name" value="DUF3169"/>
</dbReference>
<feature type="transmembrane region" description="Helical" evidence="1">
    <location>
        <begin position="101"/>
        <end position="119"/>
    </location>
</feature>
<reference evidence="2" key="2">
    <citation type="submission" date="2021-04" db="EMBL/GenBank/DDBJ databases">
        <authorList>
            <person name="Gilroy R."/>
        </authorList>
    </citation>
    <scope>NUCLEOTIDE SEQUENCE</scope>
    <source>
        <strain evidence="2">ChiSjej1B19-5720</strain>
    </source>
</reference>
<accession>A0A9D2LW65</accession>
<gene>
    <name evidence="2" type="ORF">IAA06_15725</name>
</gene>